<dbReference type="InterPro" id="IPR013783">
    <property type="entry name" value="Ig-like_fold"/>
</dbReference>
<dbReference type="Proteomes" id="UP001144673">
    <property type="component" value="Chromosome 2"/>
</dbReference>
<comment type="catalytic activity">
    <reaction evidence="1">
        <text>Hydrolysis of terminal non-reducing alpha-L-rhamnose residues in alpha-L-rhamnosides.</text>
        <dbReference type="EC" id="3.2.1.40"/>
    </reaction>
</comment>
<keyword evidence="3" id="KW-0378">Hydrolase</keyword>
<dbReference type="Pfam" id="PF25788">
    <property type="entry name" value="Ig_Rha78A_N"/>
    <property type="match status" value="1"/>
</dbReference>
<evidence type="ECO:0000256" key="4">
    <source>
        <dbReference type="SAM" id="MobiDB-lite"/>
    </source>
</evidence>
<comment type="caution">
    <text evidence="9">The sequence shown here is derived from an EMBL/GenBank/DDBJ whole genome shotgun (WGS) entry which is preliminary data.</text>
</comment>
<reference evidence="9" key="1">
    <citation type="journal article" date="2023" name="Access Microbiol">
        <title>De-novo genome assembly for Akanthomyces muscarius, a biocontrol agent of insect agricultural pests.</title>
        <authorList>
            <person name="Erdos Z."/>
            <person name="Studholme D.J."/>
            <person name="Raymond B."/>
            <person name="Sharma M."/>
        </authorList>
    </citation>
    <scope>NUCLEOTIDE SEQUENCE</scope>
    <source>
        <strain evidence="9">Ve6</strain>
    </source>
</reference>
<dbReference type="EMBL" id="JAJHUN010000011">
    <property type="protein sequence ID" value="KAJ4144581.1"/>
    <property type="molecule type" value="Genomic_DNA"/>
</dbReference>
<dbReference type="AlphaFoldDB" id="A0A9W8Q3C0"/>
<dbReference type="InterPro" id="IPR008902">
    <property type="entry name" value="Rhamnosid_concanavalin"/>
</dbReference>
<dbReference type="EC" id="3.2.1.40" evidence="2"/>
<dbReference type="PANTHER" id="PTHR33307:SF6">
    <property type="entry name" value="ALPHA-RHAMNOSIDASE (EUROFUNG)-RELATED"/>
    <property type="match status" value="1"/>
</dbReference>
<evidence type="ECO:0000313" key="10">
    <source>
        <dbReference type="Proteomes" id="UP001144673"/>
    </source>
</evidence>
<feature type="compositionally biased region" description="Low complexity" evidence="4">
    <location>
        <begin position="684"/>
        <end position="695"/>
    </location>
</feature>
<dbReference type="GO" id="GO:0030596">
    <property type="term" value="F:alpha-L-rhamnosidase activity"/>
    <property type="evidence" value="ECO:0007669"/>
    <property type="project" value="UniProtKB-EC"/>
</dbReference>
<feature type="domain" description="Bacterial alpha-L-rhamnosidase N-terminal" evidence="6">
    <location>
        <begin position="143"/>
        <end position="316"/>
    </location>
</feature>
<dbReference type="GeneID" id="80890620"/>
<evidence type="ECO:0000259" key="8">
    <source>
        <dbReference type="Pfam" id="PF17390"/>
    </source>
</evidence>
<dbReference type="PIRSF" id="PIRSF010631">
    <property type="entry name" value="A-rhamnsds"/>
    <property type="match status" value="1"/>
</dbReference>
<evidence type="ECO:0000256" key="1">
    <source>
        <dbReference type="ARBA" id="ARBA00001445"/>
    </source>
</evidence>
<accession>A0A9W8Q3C0</accession>
<dbReference type="InterPro" id="IPR008928">
    <property type="entry name" value="6-hairpin_glycosidase_sf"/>
</dbReference>
<dbReference type="PANTHER" id="PTHR33307">
    <property type="entry name" value="ALPHA-RHAMNOSIDASE (EUROFUNG)"/>
    <property type="match status" value="1"/>
</dbReference>
<dbReference type="InterPro" id="IPR035398">
    <property type="entry name" value="Bac_rhamnosid_C"/>
</dbReference>
<dbReference type="Pfam" id="PF08531">
    <property type="entry name" value="Bac_rhamnosid_N"/>
    <property type="match status" value="1"/>
</dbReference>
<dbReference type="Pfam" id="PF17389">
    <property type="entry name" value="Bac_rhamnosid6H"/>
    <property type="match status" value="1"/>
</dbReference>
<dbReference type="Gene3D" id="2.60.40.10">
    <property type="entry name" value="Immunoglobulins"/>
    <property type="match status" value="1"/>
</dbReference>
<evidence type="ECO:0000259" key="7">
    <source>
        <dbReference type="Pfam" id="PF17389"/>
    </source>
</evidence>
<keyword evidence="10" id="KW-1185">Reference proteome</keyword>
<evidence type="ECO:0000259" key="5">
    <source>
        <dbReference type="Pfam" id="PF05592"/>
    </source>
</evidence>
<evidence type="ECO:0000313" key="9">
    <source>
        <dbReference type="EMBL" id="KAJ4144581.1"/>
    </source>
</evidence>
<evidence type="ECO:0000256" key="3">
    <source>
        <dbReference type="ARBA" id="ARBA00022801"/>
    </source>
</evidence>
<dbReference type="Gene3D" id="2.60.420.10">
    <property type="entry name" value="Maltose phosphorylase, domain 3"/>
    <property type="match status" value="1"/>
</dbReference>
<sequence length="888" mass="96373">MMAVSIAQLSFEHHREALGIGESEPRISWRFAGNASNWEQSSYDLEVSRLGKTTQYSTKSSDSIFVPWPDKPLGSVDAARVRVRAHAAGQPSTPWSDWVAAETGLLKPEDWSGAVPIAADRDYDINAPKQPIYFRKEFPAAADVKSARLYITALGLYEAYINGHRVGDAVLAPGWQSYNNRHVYDTYDVTNSIRKGQNAIGVTVGEGWFMGRIAFAGRNFWGNNLGLQVLLTVTTKDGKTTSIPTDDSWSANTGPILSSEIYDGETYDSRLEADIAGWNEPSFNSTSSSKWVGVKSLPPVKGQLMSPDGPPVRKVEERQLEKVFKSPSGKTLIDFGQNLVGWLHLNVEGPAGTNITLHHAEVLEKGELALGPLRTAKATDTVILHGNGPQTWEPSFTFHGFRYAQIDGWPEETPLDAKAVKAIVVHSDLEQTGWFQCSNALLNKFHSNVMWSTKGNFLSISTDCPQRDERLGWTGDAHAFGPTANFLYNTGGFWRGWHRDMWSEMKRGNSMKVPFFVPTVPPDSDDPGAAVWSDVAVGGPWDLFRFYGDVGMLAEQFPQGQAWIDRGLPRNEAGLWKRDAFQFGDWLDPKAPPEDPGAATTAKALVADAYLIRMTELLANMSGVLGDAATEKSYRAQHSALRKQFAAAWITNGSSMANRTQTAYALALHFDLLPASSDDDDDASTSGSNNTAPATSGGGGGNRAAAAATLQQIVAENDYLVGTGFAGTPALGPALQGAGATDDFYSMLLQTKVPSWLYQVVMNGTTTWERWDSMLPDGTINTGTMTSFNHYAFGAVADWIHATVGGLAPAEPGWKVVAVEPVPGGGITSADARLVSPYGEIKSSWWVDAAGFHLKLSLPPNAKASVKLPRGADRTVVGSGLHEFHEDH</sequence>
<protein>
    <recommendedName>
        <fullName evidence="2">alpha-L-rhamnosidase</fullName>
        <ecNumber evidence="2">3.2.1.40</ecNumber>
    </recommendedName>
</protein>
<feature type="domain" description="Alpha-L-rhamnosidase C-terminal" evidence="8">
    <location>
        <begin position="806"/>
        <end position="879"/>
    </location>
</feature>
<dbReference type="Gene3D" id="2.60.120.260">
    <property type="entry name" value="Galactose-binding domain-like"/>
    <property type="match status" value="2"/>
</dbReference>
<dbReference type="InterPro" id="IPR016007">
    <property type="entry name" value="Alpha_rhamnosid"/>
</dbReference>
<proteinExistence type="predicted"/>
<dbReference type="InterPro" id="IPR012341">
    <property type="entry name" value="6hp_glycosidase-like_sf"/>
</dbReference>
<feature type="domain" description="Alpha-L-rhamnosidase concanavalin-like" evidence="5">
    <location>
        <begin position="325"/>
        <end position="426"/>
    </location>
</feature>
<gene>
    <name evidence="9" type="ORF">LMH87_003461</name>
</gene>
<dbReference type="Pfam" id="PF17390">
    <property type="entry name" value="Bac_rhamnosid_C"/>
    <property type="match status" value="1"/>
</dbReference>
<dbReference type="InterPro" id="IPR013737">
    <property type="entry name" value="Bac_rhamnosid_N"/>
</dbReference>
<dbReference type="InterPro" id="IPR035396">
    <property type="entry name" value="Bac_rhamnosid6H"/>
</dbReference>
<evidence type="ECO:0000256" key="2">
    <source>
        <dbReference type="ARBA" id="ARBA00012652"/>
    </source>
</evidence>
<feature type="region of interest" description="Disordered" evidence="4">
    <location>
        <begin position="677"/>
        <end position="703"/>
    </location>
</feature>
<dbReference type="Pfam" id="PF05592">
    <property type="entry name" value="Bac_rhamnosid"/>
    <property type="match status" value="1"/>
</dbReference>
<dbReference type="RefSeq" id="XP_056048251.1">
    <property type="nucleotide sequence ID" value="XM_056193339.1"/>
</dbReference>
<organism evidence="9 10">
    <name type="scientific">Akanthomyces muscarius</name>
    <name type="common">Entomopathogenic fungus</name>
    <name type="synonym">Lecanicillium muscarium</name>
    <dbReference type="NCBI Taxonomy" id="2231603"/>
    <lineage>
        <taxon>Eukaryota</taxon>
        <taxon>Fungi</taxon>
        <taxon>Dikarya</taxon>
        <taxon>Ascomycota</taxon>
        <taxon>Pezizomycotina</taxon>
        <taxon>Sordariomycetes</taxon>
        <taxon>Hypocreomycetidae</taxon>
        <taxon>Hypocreales</taxon>
        <taxon>Cordycipitaceae</taxon>
        <taxon>Akanthomyces</taxon>
    </lineage>
</organism>
<evidence type="ECO:0000259" key="6">
    <source>
        <dbReference type="Pfam" id="PF08531"/>
    </source>
</evidence>
<dbReference type="GO" id="GO:0005975">
    <property type="term" value="P:carbohydrate metabolic process"/>
    <property type="evidence" value="ECO:0007669"/>
    <property type="project" value="InterPro"/>
</dbReference>
<feature type="domain" description="Alpha-L-rhamnosidase six-hairpin glycosidase" evidence="7">
    <location>
        <begin position="430"/>
        <end position="804"/>
    </location>
</feature>
<dbReference type="Gene3D" id="1.50.10.10">
    <property type="match status" value="1"/>
</dbReference>
<name>A0A9W8Q3C0_AKAMU</name>
<dbReference type="SUPFAM" id="SSF48208">
    <property type="entry name" value="Six-hairpin glycosidases"/>
    <property type="match status" value="1"/>
</dbReference>